<accession>A0A9P5ER78</accession>
<sequence>MTLSVQNSCTDGKDLKLEYTCANTTPDTTTAATSSTPTALFTSIVLVSAQTAEGSAATGSAGGIGGGIGSDGGGGGASPTVGLGVGLGVGLPLAAAIVAGLAFLWKRSSKRRRGRGLDSRGGPAGGSADGVGRTFVFPSTMVLPTPGLPPGEAQESKDLAGEMEITPLEMLEAIRKIEDEQVSRSGIQDSSLRLVIFFPLTQSSPATFRLLVHEQASAKIRNVSC</sequence>
<reference evidence="2" key="1">
    <citation type="submission" date="2019-06" db="EMBL/GenBank/DDBJ databases">
        <authorList>
            <person name="Gan P."/>
            <person name="Shirasu K."/>
        </authorList>
    </citation>
    <scope>NUCLEOTIDE SEQUENCE [LARGE SCALE GENOMIC DNA]</scope>
    <source>
        <strain evidence="2">CAD2</strain>
    </source>
</reference>
<feature type="transmembrane region" description="Helical" evidence="1">
    <location>
        <begin position="81"/>
        <end position="105"/>
    </location>
</feature>
<keyword evidence="1" id="KW-0472">Membrane</keyword>
<dbReference type="Proteomes" id="UP000711996">
    <property type="component" value="Unassembled WGS sequence"/>
</dbReference>
<dbReference type="OrthoDB" id="4851061at2759"/>
<keyword evidence="1" id="KW-1133">Transmembrane helix</keyword>
<protein>
    <submittedName>
        <fullName evidence="2">Uncharacterized protein</fullName>
    </submittedName>
</protein>
<gene>
    <name evidence="2" type="ORF">CGCSCA2_v007625</name>
</gene>
<name>A0A9P5ER78_COLSI</name>
<evidence type="ECO:0000313" key="3">
    <source>
        <dbReference type="Proteomes" id="UP000711996"/>
    </source>
</evidence>
<evidence type="ECO:0000313" key="2">
    <source>
        <dbReference type="EMBL" id="KAF4858130.1"/>
    </source>
</evidence>
<organism evidence="2 3">
    <name type="scientific">Colletotrichum siamense</name>
    <name type="common">Anthracnose fungus</name>
    <dbReference type="NCBI Taxonomy" id="690259"/>
    <lineage>
        <taxon>Eukaryota</taxon>
        <taxon>Fungi</taxon>
        <taxon>Dikarya</taxon>
        <taxon>Ascomycota</taxon>
        <taxon>Pezizomycotina</taxon>
        <taxon>Sordariomycetes</taxon>
        <taxon>Hypocreomycetidae</taxon>
        <taxon>Glomerellales</taxon>
        <taxon>Glomerellaceae</taxon>
        <taxon>Colletotrichum</taxon>
        <taxon>Colletotrichum gloeosporioides species complex</taxon>
    </lineage>
</organism>
<keyword evidence="1" id="KW-0812">Transmembrane</keyword>
<comment type="caution">
    <text evidence="2">The sequence shown here is derived from an EMBL/GenBank/DDBJ whole genome shotgun (WGS) entry which is preliminary data.</text>
</comment>
<evidence type="ECO:0000256" key="1">
    <source>
        <dbReference type="SAM" id="Phobius"/>
    </source>
</evidence>
<dbReference type="AlphaFoldDB" id="A0A9P5ER78"/>
<keyword evidence="3" id="KW-1185">Reference proteome</keyword>
<proteinExistence type="predicted"/>
<dbReference type="EMBL" id="QPMT01000023">
    <property type="protein sequence ID" value="KAF4858130.1"/>
    <property type="molecule type" value="Genomic_DNA"/>
</dbReference>